<reference evidence="13" key="1">
    <citation type="submission" date="2017-07" db="EMBL/GenBank/DDBJ databases">
        <title>Taro Niue Genome Assembly and Annotation.</title>
        <authorList>
            <person name="Atibalentja N."/>
            <person name="Keating K."/>
            <person name="Fields C.J."/>
        </authorList>
    </citation>
    <scope>NUCLEOTIDE SEQUENCE</scope>
    <source>
        <strain evidence="13">Niue_2</strain>
        <tissue evidence="13">Leaf</tissue>
    </source>
</reference>
<evidence type="ECO:0000256" key="11">
    <source>
        <dbReference type="SAM" id="MobiDB-lite"/>
    </source>
</evidence>
<dbReference type="PROSITE" id="PS50071">
    <property type="entry name" value="HOMEOBOX_2"/>
    <property type="match status" value="1"/>
</dbReference>
<evidence type="ECO:0000259" key="12">
    <source>
        <dbReference type="PROSITE" id="PS50071"/>
    </source>
</evidence>
<dbReference type="EMBL" id="NMUH01003891">
    <property type="protein sequence ID" value="MQM07512.1"/>
    <property type="molecule type" value="Genomic_DNA"/>
</dbReference>
<dbReference type="SMART" id="SM00389">
    <property type="entry name" value="HOX"/>
    <property type="match status" value="1"/>
</dbReference>
<dbReference type="Pfam" id="PF02183">
    <property type="entry name" value="HALZ"/>
    <property type="match status" value="1"/>
</dbReference>
<feature type="compositionally biased region" description="Pro residues" evidence="11">
    <location>
        <begin position="27"/>
        <end position="45"/>
    </location>
</feature>
<sequence>MVEEDVDLGLSLGLGGGAASSHCGRRVPPPPQLGPTSPVAPPPPSLLLAAQRRAPVPTRPQWCDLLASSSSEGRRGLPKGPFLMGIDVNRAPAAGRRETVEEEEEDRVSSPNSTVSSAVSGGEADNCKRGAEEEQRPNSSAAGDENEMERALARVTSDEEDGGEGSRNKKLRLSKDQAAVLEESFREHHTLNPRQKLALAKQLNLRPRQVEVWFQNRRARTKLKQTEVDCELLRRCCEGLTEENRRLQKEVQELRALKLFSPHHFMHMTPPTTLTICPSCERLAPVSSAPHPTSTAAAGVSTSHLVRPPAAAGGHDHLHQSPQQPRLRPQVFPPRHLLPAPRRPVPVPSAGLALPWASPPLRNPAFVDAPSP</sequence>
<dbReference type="SMART" id="SM00340">
    <property type="entry name" value="HALZ"/>
    <property type="match status" value="1"/>
</dbReference>
<keyword evidence="6" id="KW-0804">Transcription</keyword>
<dbReference type="AlphaFoldDB" id="A0A843WBN3"/>
<evidence type="ECO:0000256" key="6">
    <source>
        <dbReference type="ARBA" id="ARBA00023163"/>
    </source>
</evidence>
<keyword evidence="7 8" id="KW-0539">Nucleus</keyword>
<proteinExistence type="inferred from homology"/>
<dbReference type="OrthoDB" id="6159439at2759"/>
<dbReference type="InterPro" id="IPR050762">
    <property type="entry name" value="HD-ZIP_Homeobox_LZ_Class_II"/>
</dbReference>
<evidence type="ECO:0000256" key="5">
    <source>
        <dbReference type="ARBA" id="ARBA00023155"/>
    </source>
</evidence>
<dbReference type="InterPro" id="IPR001356">
    <property type="entry name" value="HD"/>
</dbReference>
<feature type="region of interest" description="Disordered" evidence="11">
    <location>
        <begin position="1"/>
        <end position="45"/>
    </location>
</feature>
<dbReference type="PANTHER" id="PTHR45714">
    <property type="entry name" value="HOMEOBOX-LEUCINE ZIPPER PROTEIN HAT14"/>
    <property type="match status" value="1"/>
</dbReference>
<dbReference type="GO" id="GO:0000981">
    <property type="term" value="F:DNA-binding transcription factor activity, RNA polymerase II-specific"/>
    <property type="evidence" value="ECO:0007669"/>
    <property type="project" value="InterPro"/>
</dbReference>
<organism evidence="13 14">
    <name type="scientific">Colocasia esculenta</name>
    <name type="common">Wild taro</name>
    <name type="synonym">Arum esculentum</name>
    <dbReference type="NCBI Taxonomy" id="4460"/>
    <lineage>
        <taxon>Eukaryota</taxon>
        <taxon>Viridiplantae</taxon>
        <taxon>Streptophyta</taxon>
        <taxon>Embryophyta</taxon>
        <taxon>Tracheophyta</taxon>
        <taxon>Spermatophyta</taxon>
        <taxon>Magnoliopsida</taxon>
        <taxon>Liliopsida</taxon>
        <taxon>Araceae</taxon>
        <taxon>Aroideae</taxon>
        <taxon>Colocasieae</taxon>
        <taxon>Colocasia</taxon>
    </lineage>
</organism>
<keyword evidence="3" id="KW-0805">Transcription regulation</keyword>
<dbReference type="Pfam" id="PF00046">
    <property type="entry name" value="Homeodomain"/>
    <property type="match status" value="1"/>
</dbReference>
<accession>A0A843WBN3</accession>
<dbReference type="PANTHER" id="PTHR45714:SF16">
    <property type="entry name" value="HOMEOBOX-LEUCINE ZIPPER PROTEIN HAT2"/>
    <property type="match status" value="1"/>
</dbReference>
<dbReference type="Pfam" id="PF04618">
    <property type="entry name" value="HD-ZIP_N"/>
    <property type="match status" value="1"/>
</dbReference>
<evidence type="ECO:0000256" key="1">
    <source>
        <dbReference type="ARBA" id="ARBA00004123"/>
    </source>
</evidence>
<evidence type="ECO:0000256" key="10">
    <source>
        <dbReference type="SAM" id="Coils"/>
    </source>
</evidence>
<evidence type="ECO:0000256" key="8">
    <source>
        <dbReference type="PROSITE-ProRule" id="PRU00108"/>
    </source>
</evidence>
<dbReference type="InterPro" id="IPR003106">
    <property type="entry name" value="Leu_zip_homeo"/>
</dbReference>
<feature type="coiled-coil region" evidence="10">
    <location>
        <begin position="230"/>
        <end position="257"/>
    </location>
</feature>
<dbReference type="InterPro" id="IPR006712">
    <property type="entry name" value="HD-ZIP_N"/>
</dbReference>
<dbReference type="Gene3D" id="1.10.10.60">
    <property type="entry name" value="Homeodomain-like"/>
    <property type="match status" value="1"/>
</dbReference>
<evidence type="ECO:0000313" key="14">
    <source>
        <dbReference type="Proteomes" id="UP000652761"/>
    </source>
</evidence>
<feature type="domain" description="Homeobox" evidence="12">
    <location>
        <begin position="164"/>
        <end position="224"/>
    </location>
</feature>
<comment type="caution">
    <text evidence="13">The sequence shown here is derived from an EMBL/GenBank/DDBJ whole genome shotgun (WGS) entry which is preliminary data.</text>
</comment>
<dbReference type="InterPro" id="IPR009057">
    <property type="entry name" value="Homeodomain-like_sf"/>
</dbReference>
<protein>
    <recommendedName>
        <fullName evidence="12">Homeobox domain-containing protein</fullName>
    </recommendedName>
</protein>
<dbReference type="SUPFAM" id="SSF46689">
    <property type="entry name" value="Homeodomain-like"/>
    <property type="match status" value="1"/>
</dbReference>
<keyword evidence="14" id="KW-1185">Reference proteome</keyword>
<dbReference type="PROSITE" id="PS00027">
    <property type="entry name" value="HOMEOBOX_1"/>
    <property type="match status" value="1"/>
</dbReference>
<comment type="similarity">
    <text evidence="2">Belongs to the HD-ZIP homeobox family. Class II subfamily.</text>
</comment>
<dbReference type="CDD" id="cd00086">
    <property type="entry name" value="homeodomain"/>
    <property type="match status" value="1"/>
</dbReference>
<gene>
    <name evidence="13" type="ORF">Taro_040358</name>
</gene>
<dbReference type="InterPro" id="IPR017970">
    <property type="entry name" value="Homeobox_CS"/>
</dbReference>
<comment type="subcellular location">
    <subcellularLocation>
        <location evidence="1 8 9">Nucleus</location>
    </subcellularLocation>
</comment>
<evidence type="ECO:0000256" key="4">
    <source>
        <dbReference type="ARBA" id="ARBA00023125"/>
    </source>
</evidence>
<keyword evidence="10" id="KW-0175">Coiled coil</keyword>
<feature type="DNA-binding region" description="Homeobox" evidence="8">
    <location>
        <begin position="166"/>
        <end position="225"/>
    </location>
</feature>
<dbReference type="GO" id="GO:0043565">
    <property type="term" value="F:sequence-specific DNA binding"/>
    <property type="evidence" value="ECO:0007669"/>
    <property type="project" value="InterPro"/>
</dbReference>
<feature type="region of interest" description="Disordered" evidence="11">
    <location>
        <begin position="307"/>
        <end position="344"/>
    </location>
</feature>
<keyword evidence="5 8" id="KW-0371">Homeobox</keyword>
<evidence type="ECO:0000256" key="7">
    <source>
        <dbReference type="ARBA" id="ARBA00023242"/>
    </source>
</evidence>
<dbReference type="Proteomes" id="UP000652761">
    <property type="component" value="Unassembled WGS sequence"/>
</dbReference>
<dbReference type="GO" id="GO:0005634">
    <property type="term" value="C:nucleus"/>
    <property type="evidence" value="ECO:0007669"/>
    <property type="project" value="UniProtKB-SubCell"/>
</dbReference>
<evidence type="ECO:0000256" key="9">
    <source>
        <dbReference type="RuleBase" id="RU000682"/>
    </source>
</evidence>
<feature type="region of interest" description="Disordered" evidence="11">
    <location>
        <begin position="65"/>
        <end position="174"/>
    </location>
</feature>
<feature type="compositionally biased region" description="Basic and acidic residues" evidence="11">
    <location>
        <begin position="125"/>
        <end position="136"/>
    </location>
</feature>
<dbReference type="FunFam" id="1.10.10.60:FF:000577">
    <property type="entry name" value="Homeobox-leucine zipper protein 18"/>
    <property type="match status" value="1"/>
</dbReference>
<feature type="compositionally biased region" description="Low complexity" evidence="11">
    <location>
        <begin position="109"/>
        <end position="120"/>
    </location>
</feature>
<evidence type="ECO:0000256" key="2">
    <source>
        <dbReference type="ARBA" id="ARBA00006074"/>
    </source>
</evidence>
<name>A0A843WBN3_COLES</name>
<evidence type="ECO:0000313" key="13">
    <source>
        <dbReference type="EMBL" id="MQM07512.1"/>
    </source>
</evidence>
<keyword evidence="4 8" id="KW-0238">DNA-binding</keyword>
<evidence type="ECO:0000256" key="3">
    <source>
        <dbReference type="ARBA" id="ARBA00023015"/>
    </source>
</evidence>